<proteinExistence type="predicted"/>
<gene>
    <name evidence="2" type="ORF">ACIGXA_11405</name>
</gene>
<feature type="transmembrane region" description="Helical" evidence="1">
    <location>
        <begin position="16"/>
        <end position="34"/>
    </location>
</feature>
<evidence type="ECO:0008006" key="4">
    <source>
        <dbReference type="Google" id="ProtNLM"/>
    </source>
</evidence>
<evidence type="ECO:0000313" key="3">
    <source>
        <dbReference type="Proteomes" id="UP001614394"/>
    </source>
</evidence>
<name>A0ABW8C3X0_9ACTN</name>
<keyword evidence="1" id="KW-0472">Membrane</keyword>
<comment type="caution">
    <text evidence="2">The sequence shown here is derived from an EMBL/GenBank/DDBJ whole genome shotgun (WGS) entry which is preliminary data.</text>
</comment>
<keyword evidence="1" id="KW-1133">Transmembrane helix</keyword>
<reference evidence="2 3" key="1">
    <citation type="submission" date="2024-10" db="EMBL/GenBank/DDBJ databases">
        <title>The Natural Products Discovery Center: Release of the First 8490 Sequenced Strains for Exploring Actinobacteria Biosynthetic Diversity.</title>
        <authorList>
            <person name="Kalkreuter E."/>
            <person name="Kautsar S.A."/>
            <person name="Yang D."/>
            <person name="Bader C.D."/>
            <person name="Teijaro C.N."/>
            <person name="Fluegel L."/>
            <person name="Davis C.M."/>
            <person name="Simpson J.R."/>
            <person name="Lauterbach L."/>
            <person name="Steele A.D."/>
            <person name="Gui C."/>
            <person name="Meng S."/>
            <person name="Li G."/>
            <person name="Viehrig K."/>
            <person name="Ye F."/>
            <person name="Su P."/>
            <person name="Kiefer A.F."/>
            <person name="Nichols A."/>
            <person name="Cepeda A.J."/>
            <person name="Yan W."/>
            <person name="Fan B."/>
            <person name="Jiang Y."/>
            <person name="Adhikari A."/>
            <person name="Zheng C.-J."/>
            <person name="Schuster L."/>
            <person name="Cowan T.M."/>
            <person name="Smanski M.J."/>
            <person name="Chevrette M.G."/>
            <person name="De Carvalho L.P.S."/>
            <person name="Shen B."/>
        </authorList>
    </citation>
    <scope>NUCLEOTIDE SEQUENCE [LARGE SCALE GENOMIC DNA]</scope>
    <source>
        <strain evidence="2 3">NPDC053399</strain>
    </source>
</reference>
<keyword evidence="1" id="KW-0812">Transmembrane</keyword>
<keyword evidence="3" id="KW-1185">Reference proteome</keyword>
<feature type="transmembrane region" description="Helical" evidence="1">
    <location>
        <begin position="40"/>
        <end position="61"/>
    </location>
</feature>
<evidence type="ECO:0000313" key="2">
    <source>
        <dbReference type="EMBL" id="MFI9101120.1"/>
    </source>
</evidence>
<accession>A0ABW8C3X0</accession>
<evidence type="ECO:0000256" key="1">
    <source>
        <dbReference type="SAM" id="Phobius"/>
    </source>
</evidence>
<organism evidence="2 3">
    <name type="scientific">Streptomyces fildesensis</name>
    <dbReference type="NCBI Taxonomy" id="375757"/>
    <lineage>
        <taxon>Bacteria</taxon>
        <taxon>Bacillati</taxon>
        <taxon>Actinomycetota</taxon>
        <taxon>Actinomycetes</taxon>
        <taxon>Kitasatosporales</taxon>
        <taxon>Streptomycetaceae</taxon>
        <taxon>Streptomyces</taxon>
    </lineage>
</organism>
<sequence>MFDFLKRPFPTSLRDAYGTVKALAGVAIIGFYLWGFLANLQLALLIGIPFAMIATGAWWWVDRYYVPRLYEIASAETTLVVQRKGAHHSYKRIRHFEIVARRNGLRLLEYRLSWTGQASKGLIGPLESMNPDHCTYAAPREDEDKIRYYWLYLGRTLAKGDTTRVHVEQTFEDDLQEMQPYHEDGGAGSHTKIRKLKVVTRFPKSQDPVKVTGHIWHINRKAQQPRSAGRIDVQRVVDVANRYVDYIVEVEKPKRFHGYGVRWQYYS</sequence>
<protein>
    <recommendedName>
        <fullName evidence="4">SMODS-associating 2TM beta-strand rich effector domain-containing protein</fullName>
    </recommendedName>
</protein>
<dbReference type="Proteomes" id="UP001614394">
    <property type="component" value="Unassembled WGS sequence"/>
</dbReference>
<dbReference type="RefSeq" id="WP_399647241.1">
    <property type="nucleotide sequence ID" value="NZ_JBITYG010000003.1"/>
</dbReference>
<dbReference type="EMBL" id="JBITYG010000003">
    <property type="protein sequence ID" value="MFI9101120.1"/>
    <property type="molecule type" value="Genomic_DNA"/>
</dbReference>